<accession>A0ABD3N7G6</accession>
<protein>
    <recommendedName>
        <fullName evidence="1">DUF7796 domain-containing protein</fullName>
    </recommendedName>
</protein>
<evidence type="ECO:0000313" key="2">
    <source>
        <dbReference type="EMBL" id="KAL3772040.1"/>
    </source>
</evidence>
<gene>
    <name evidence="2" type="ORF">ACHAWU_008062</name>
</gene>
<dbReference type="Pfam" id="PF25072">
    <property type="entry name" value="DUF7796"/>
    <property type="match status" value="1"/>
</dbReference>
<name>A0ABD3N7G6_9STRA</name>
<sequence length="320" mass="36404">MTLGKGVPSNKKRNTPKGVSILVAFIFFSAIRNLRHDFVQQFVPKDTDKLRKKRWAVMLIGGARVYAFTHESFLGNVVNQTDPPMDVFSSTSFGNASLLSALSSELMNMESTDWRFDEQYNISGNDPRGRTKDRFFREQMEVLQMIDDHAERQNITYDYIFYARPDTYYAVPFNISKLEALFEEEKSKGNRTIFVPGCCDFSGWCDRLAAAPYDDFARMVRVTEEWISTGGLDGGAYEAAFRNRAQFANLTRIDMQRPDDYSFYTARYGHAAKKCAGVDDTGLGWTDTICNWGLPLDLDMSISKCKFINMTTHYGSEGEG</sequence>
<keyword evidence="3" id="KW-1185">Reference proteome</keyword>
<organism evidence="2 3">
    <name type="scientific">Discostella pseudostelligera</name>
    <dbReference type="NCBI Taxonomy" id="259834"/>
    <lineage>
        <taxon>Eukaryota</taxon>
        <taxon>Sar</taxon>
        <taxon>Stramenopiles</taxon>
        <taxon>Ochrophyta</taxon>
        <taxon>Bacillariophyta</taxon>
        <taxon>Coscinodiscophyceae</taxon>
        <taxon>Thalassiosirophycidae</taxon>
        <taxon>Stephanodiscales</taxon>
        <taxon>Stephanodiscaceae</taxon>
        <taxon>Discostella</taxon>
    </lineage>
</organism>
<evidence type="ECO:0000259" key="1">
    <source>
        <dbReference type="Pfam" id="PF25072"/>
    </source>
</evidence>
<dbReference type="EMBL" id="JALLBG020000017">
    <property type="protein sequence ID" value="KAL3772040.1"/>
    <property type="molecule type" value="Genomic_DNA"/>
</dbReference>
<proteinExistence type="predicted"/>
<dbReference type="InterPro" id="IPR056698">
    <property type="entry name" value="DUF7796"/>
</dbReference>
<reference evidence="2 3" key="1">
    <citation type="submission" date="2024-10" db="EMBL/GenBank/DDBJ databases">
        <title>Updated reference genomes for cyclostephanoid diatoms.</title>
        <authorList>
            <person name="Roberts W.R."/>
            <person name="Alverson A.J."/>
        </authorList>
    </citation>
    <scope>NUCLEOTIDE SEQUENCE [LARGE SCALE GENOMIC DNA]</scope>
    <source>
        <strain evidence="2 3">AJA232-27</strain>
    </source>
</reference>
<evidence type="ECO:0000313" key="3">
    <source>
        <dbReference type="Proteomes" id="UP001530293"/>
    </source>
</evidence>
<dbReference type="AlphaFoldDB" id="A0ABD3N7G6"/>
<feature type="domain" description="DUF7796" evidence="1">
    <location>
        <begin position="51"/>
        <end position="210"/>
    </location>
</feature>
<dbReference type="Proteomes" id="UP001530293">
    <property type="component" value="Unassembled WGS sequence"/>
</dbReference>
<comment type="caution">
    <text evidence="2">The sequence shown here is derived from an EMBL/GenBank/DDBJ whole genome shotgun (WGS) entry which is preliminary data.</text>
</comment>